<keyword evidence="2" id="KW-0732">Signal</keyword>
<dbReference type="Pfam" id="PF00059">
    <property type="entry name" value="Lectin_C"/>
    <property type="match status" value="1"/>
</dbReference>
<dbReference type="InterPro" id="IPR016186">
    <property type="entry name" value="C-type_lectin-like/link_sf"/>
</dbReference>
<feature type="chain" id="PRO_5019188229" evidence="2">
    <location>
        <begin position="16"/>
        <end position="153"/>
    </location>
</feature>
<feature type="signal peptide" evidence="2">
    <location>
        <begin position="1"/>
        <end position="15"/>
    </location>
</feature>
<evidence type="ECO:0000313" key="4">
    <source>
        <dbReference type="EMBL" id="AZS54111.1"/>
    </source>
</evidence>
<reference evidence="4" key="1">
    <citation type="submission" date="2018-03" db="EMBL/GenBank/DDBJ databases">
        <authorList>
            <person name="Wei Q."/>
        </authorList>
    </citation>
    <scope>NUCLEOTIDE SEQUENCE</scope>
</reference>
<name>A0A451ET89_RUDPH</name>
<evidence type="ECO:0000256" key="2">
    <source>
        <dbReference type="SAM" id="SignalP"/>
    </source>
</evidence>
<dbReference type="SUPFAM" id="SSF56436">
    <property type="entry name" value="C-type lectin-like"/>
    <property type="match status" value="1"/>
</dbReference>
<dbReference type="PANTHER" id="PTHR22803">
    <property type="entry name" value="MANNOSE, PHOSPHOLIPASE, LECTIN RECEPTOR RELATED"/>
    <property type="match status" value="1"/>
</dbReference>
<dbReference type="PROSITE" id="PS00615">
    <property type="entry name" value="C_TYPE_LECTIN_1"/>
    <property type="match status" value="1"/>
</dbReference>
<dbReference type="InterPro" id="IPR018378">
    <property type="entry name" value="C-type_lectin_CS"/>
</dbReference>
<sequence length="153" mass="17154">MRVIVLTSIFLGVWSCPNGWITHESSCYHFSHDIETWAGADYMCNKMGGKLLEIETAAENAVLTPIIDSMQRNYWIGLSDVQEEGVWLWMTSNTKLSTTKFSNWLPGEPNNANGNENCAAITHATNGKWNDWHCNGDAFYACEQDKETDAIVG</sequence>
<accession>A0A451ET89</accession>
<keyword evidence="1" id="KW-1015">Disulfide bond</keyword>
<dbReference type="InterPro" id="IPR001304">
    <property type="entry name" value="C-type_lectin-like"/>
</dbReference>
<dbReference type="SMR" id="A0A451ET89"/>
<organism evidence="4">
    <name type="scientific">Ruditapes philippinarum</name>
    <name type="common">Japanese carpet shell</name>
    <name type="synonym">Venerupis philippinarum</name>
    <dbReference type="NCBI Taxonomy" id="129788"/>
    <lineage>
        <taxon>Eukaryota</taxon>
        <taxon>Metazoa</taxon>
        <taxon>Spiralia</taxon>
        <taxon>Lophotrochozoa</taxon>
        <taxon>Mollusca</taxon>
        <taxon>Bivalvia</taxon>
        <taxon>Autobranchia</taxon>
        <taxon>Heteroconchia</taxon>
        <taxon>Euheterodonta</taxon>
        <taxon>Imparidentia</taxon>
        <taxon>Neoheterodontei</taxon>
        <taxon>Venerida</taxon>
        <taxon>Veneroidea</taxon>
        <taxon>Veneridae</taxon>
        <taxon>Ruditapes</taxon>
    </lineage>
</organism>
<evidence type="ECO:0000259" key="3">
    <source>
        <dbReference type="PROSITE" id="PS50041"/>
    </source>
</evidence>
<dbReference type="InterPro" id="IPR016187">
    <property type="entry name" value="CTDL_fold"/>
</dbReference>
<dbReference type="PROSITE" id="PS50041">
    <property type="entry name" value="C_TYPE_LECTIN_2"/>
    <property type="match status" value="1"/>
</dbReference>
<feature type="domain" description="C-type lectin" evidence="3">
    <location>
        <begin position="23"/>
        <end position="143"/>
    </location>
</feature>
<dbReference type="Gene3D" id="3.10.100.10">
    <property type="entry name" value="Mannose-Binding Protein A, subunit A"/>
    <property type="match status" value="1"/>
</dbReference>
<evidence type="ECO:0000256" key="1">
    <source>
        <dbReference type="ARBA" id="ARBA00023157"/>
    </source>
</evidence>
<dbReference type="EMBL" id="MH107140">
    <property type="protein sequence ID" value="AZS54111.1"/>
    <property type="molecule type" value="mRNA"/>
</dbReference>
<protein>
    <submittedName>
        <fullName evidence="4">Lectin 4</fullName>
    </submittedName>
</protein>
<proteinExistence type="evidence at transcript level"/>
<dbReference type="SMART" id="SM00034">
    <property type="entry name" value="CLECT"/>
    <property type="match status" value="1"/>
</dbReference>
<dbReference type="InterPro" id="IPR050111">
    <property type="entry name" value="C-type_lectin/snaclec_domain"/>
</dbReference>
<dbReference type="AlphaFoldDB" id="A0A451ET89"/>